<keyword evidence="6 8" id="KW-0472">Membrane</keyword>
<evidence type="ECO:0000313" key="10">
    <source>
        <dbReference type="EMBL" id="OXL14535.1"/>
    </source>
</evidence>
<dbReference type="EMBL" id="NJGG01000003">
    <property type="protein sequence ID" value="OXL14535.1"/>
    <property type="molecule type" value="Genomic_DNA"/>
</dbReference>
<name>A0A229FRA3_9BURK</name>
<evidence type="ECO:0000256" key="2">
    <source>
        <dbReference type="ARBA" id="ARBA00004236"/>
    </source>
</evidence>
<keyword evidence="5 8" id="KW-1133">Transmembrane helix</keyword>
<evidence type="ECO:0000313" key="11">
    <source>
        <dbReference type="Proteomes" id="UP000215188"/>
    </source>
</evidence>
<protein>
    <recommendedName>
        <fullName evidence="9">Ancillary SecYEG translocon subunit/Cell division coordinator CpoB TPR domain-containing protein</fullName>
    </recommendedName>
</protein>
<organism evidence="10 11">
    <name type="scientific">Polynucleobacter cosmopolitanus</name>
    <dbReference type="NCBI Taxonomy" id="351345"/>
    <lineage>
        <taxon>Bacteria</taxon>
        <taxon>Pseudomonadati</taxon>
        <taxon>Pseudomonadota</taxon>
        <taxon>Betaproteobacteria</taxon>
        <taxon>Burkholderiales</taxon>
        <taxon>Burkholderiaceae</taxon>
        <taxon>Polynucleobacter</taxon>
    </lineage>
</organism>
<feature type="domain" description="Ancillary SecYEG translocon subunit/Cell division coordinator CpoB TPR" evidence="9">
    <location>
        <begin position="15"/>
        <end position="212"/>
    </location>
</feature>
<keyword evidence="7" id="KW-0143">Chaperone</keyword>
<dbReference type="InterPro" id="IPR026039">
    <property type="entry name" value="YfgM"/>
</dbReference>
<sequence>MHFNLEEQEQLAEFKAWWKQYGKWLIAILILILLSYISFTAWNWWQNRSSLAASKLYDTLLVSAQKQDVPGVLRATKDLQDQYSSTSYAGMAGLVAAQAANSSGDMGAAEQQLRWTMSKASSDAHRDVARARLVSLLIDKPDFADAEKVASASVSTAFEPLLLERRGDVQLAQQKTVEARQFYQQAWDKLAKNPDAADEAKRLLKVKLDAVGGR</sequence>
<dbReference type="PIRSF" id="PIRSF006170">
    <property type="entry name" value="YfgM"/>
    <property type="match status" value="1"/>
</dbReference>
<comment type="subcellular location">
    <subcellularLocation>
        <location evidence="2">Cell membrane</location>
    </subcellularLocation>
    <subcellularLocation>
        <location evidence="1">Membrane</location>
        <topology evidence="1">Single-pass membrane protein</topology>
    </subcellularLocation>
</comment>
<evidence type="ECO:0000256" key="1">
    <source>
        <dbReference type="ARBA" id="ARBA00004167"/>
    </source>
</evidence>
<accession>A0A229FRA3</accession>
<evidence type="ECO:0000256" key="4">
    <source>
        <dbReference type="ARBA" id="ARBA00022692"/>
    </source>
</evidence>
<proteinExistence type="predicted"/>
<evidence type="ECO:0000259" key="9">
    <source>
        <dbReference type="Pfam" id="PF09976"/>
    </source>
</evidence>
<reference evidence="10 11" key="1">
    <citation type="submission" date="2017-06" db="EMBL/GenBank/DDBJ databases">
        <title>Reclassification of a Polynucleobacter cosmopolitanus strain isolated from tropical Lake Victoria as Polynucleobacter victoriensis comb. nov.</title>
        <authorList>
            <person name="Hahn M.W."/>
        </authorList>
    </citation>
    <scope>NUCLEOTIDE SEQUENCE [LARGE SCALE GENOMIC DNA]</scope>
    <source>
        <strain evidence="10 11">MWH-MoIso2</strain>
    </source>
</reference>
<dbReference type="OrthoDB" id="8521102at2"/>
<dbReference type="PANTHER" id="PTHR38035">
    <property type="entry name" value="UPF0070 PROTEIN YFGM"/>
    <property type="match status" value="1"/>
</dbReference>
<keyword evidence="11" id="KW-1185">Reference proteome</keyword>
<dbReference type="Pfam" id="PF09976">
    <property type="entry name" value="TPR_21"/>
    <property type="match status" value="1"/>
</dbReference>
<evidence type="ECO:0000256" key="7">
    <source>
        <dbReference type="ARBA" id="ARBA00023186"/>
    </source>
</evidence>
<comment type="caution">
    <text evidence="10">The sequence shown here is derived from an EMBL/GenBank/DDBJ whole genome shotgun (WGS) entry which is preliminary data.</text>
</comment>
<dbReference type="RefSeq" id="WP_089516578.1">
    <property type="nucleotide sequence ID" value="NZ_NJGG01000003.1"/>
</dbReference>
<keyword evidence="4 8" id="KW-0812">Transmembrane</keyword>
<dbReference type="PANTHER" id="PTHR38035:SF1">
    <property type="entry name" value="ANCILLARY SECYEG TRANSLOCON SUBUNIT"/>
    <property type="match status" value="1"/>
</dbReference>
<evidence type="ECO:0000256" key="8">
    <source>
        <dbReference type="SAM" id="Phobius"/>
    </source>
</evidence>
<keyword evidence="3" id="KW-1003">Cell membrane</keyword>
<dbReference type="Proteomes" id="UP000215188">
    <property type="component" value="Unassembled WGS sequence"/>
</dbReference>
<evidence type="ECO:0000256" key="5">
    <source>
        <dbReference type="ARBA" id="ARBA00022989"/>
    </source>
</evidence>
<dbReference type="AlphaFoldDB" id="A0A229FRA3"/>
<dbReference type="InterPro" id="IPR010916">
    <property type="entry name" value="TonB_box_CS"/>
</dbReference>
<dbReference type="InterPro" id="IPR018704">
    <property type="entry name" value="SecYEG/CpoB_TPR"/>
</dbReference>
<dbReference type="GO" id="GO:0005886">
    <property type="term" value="C:plasma membrane"/>
    <property type="evidence" value="ECO:0007669"/>
    <property type="project" value="UniProtKB-SubCell"/>
</dbReference>
<dbReference type="PROSITE" id="PS00430">
    <property type="entry name" value="TONB_DEPENDENT_REC_1"/>
    <property type="match status" value="1"/>
</dbReference>
<evidence type="ECO:0000256" key="3">
    <source>
        <dbReference type="ARBA" id="ARBA00022475"/>
    </source>
</evidence>
<dbReference type="GO" id="GO:0044877">
    <property type="term" value="F:protein-containing complex binding"/>
    <property type="evidence" value="ECO:0007669"/>
    <property type="project" value="InterPro"/>
</dbReference>
<feature type="transmembrane region" description="Helical" evidence="8">
    <location>
        <begin position="24"/>
        <end position="45"/>
    </location>
</feature>
<evidence type="ECO:0000256" key="6">
    <source>
        <dbReference type="ARBA" id="ARBA00023136"/>
    </source>
</evidence>
<gene>
    <name evidence="10" type="ORF">AOC33_08475</name>
</gene>